<organism evidence="5 6">
    <name type="scientific">Algivirga pacifica</name>
    <dbReference type="NCBI Taxonomy" id="1162670"/>
    <lineage>
        <taxon>Bacteria</taxon>
        <taxon>Pseudomonadati</taxon>
        <taxon>Bacteroidota</taxon>
        <taxon>Cytophagia</taxon>
        <taxon>Cytophagales</taxon>
        <taxon>Flammeovirgaceae</taxon>
        <taxon>Algivirga</taxon>
    </lineage>
</organism>
<dbReference type="InterPro" id="IPR015421">
    <property type="entry name" value="PyrdxlP-dep_Trfase_major"/>
</dbReference>
<gene>
    <name evidence="5" type="ORF">GCM10023331_36370</name>
</gene>
<name>A0ABP9DJ91_9BACT</name>
<dbReference type="EMBL" id="BAABJX010000059">
    <property type="protein sequence ID" value="GAA4848421.1"/>
    <property type="molecule type" value="Genomic_DNA"/>
</dbReference>
<dbReference type="PANTHER" id="PTHR48097:SF5">
    <property type="entry name" value="LOW SPECIFICITY L-THREONINE ALDOLASE"/>
    <property type="match status" value="1"/>
</dbReference>
<evidence type="ECO:0000313" key="6">
    <source>
        <dbReference type="Proteomes" id="UP001500298"/>
    </source>
</evidence>
<dbReference type="RefSeq" id="WP_345374434.1">
    <property type="nucleotide sequence ID" value="NZ_BAABJX010000059.1"/>
</dbReference>
<dbReference type="PANTHER" id="PTHR48097">
    <property type="entry name" value="L-THREONINE ALDOLASE-RELATED"/>
    <property type="match status" value="1"/>
</dbReference>
<protein>
    <submittedName>
        <fullName evidence="5">Low specificity L-threonine aldolase</fullName>
    </submittedName>
</protein>
<accession>A0ABP9DJ91</accession>
<comment type="similarity">
    <text evidence="2">Belongs to the threonine aldolase family.</text>
</comment>
<evidence type="ECO:0000313" key="5">
    <source>
        <dbReference type="EMBL" id="GAA4848421.1"/>
    </source>
</evidence>
<dbReference type="SUPFAM" id="SSF53383">
    <property type="entry name" value="PLP-dependent transferases"/>
    <property type="match status" value="1"/>
</dbReference>
<dbReference type="InterPro" id="IPR001597">
    <property type="entry name" value="ArAA_b-elim_lyase/Thr_aldolase"/>
</dbReference>
<dbReference type="Gene3D" id="3.90.1150.10">
    <property type="entry name" value="Aspartate Aminotransferase, domain 1"/>
    <property type="match status" value="1"/>
</dbReference>
<dbReference type="Gene3D" id="3.40.640.10">
    <property type="entry name" value="Type I PLP-dependent aspartate aminotransferase-like (Major domain)"/>
    <property type="match status" value="1"/>
</dbReference>
<evidence type="ECO:0000256" key="2">
    <source>
        <dbReference type="ARBA" id="ARBA00006966"/>
    </source>
</evidence>
<evidence type="ECO:0000259" key="4">
    <source>
        <dbReference type="Pfam" id="PF01212"/>
    </source>
</evidence>
<dbReference type="CDD" id="cd06502">
    <property type="entry name" value="TA_like"/>
    <property type="match status" value="1"/>
</dbReference>
<proteinExistence type="inferred from homology"/>
<keyword evidence="3" id="KW-0663">Pyridoxal phosphate</keyword>
<evidence type="ECO:0000256" key="3">
    <source>
        <dbReference type="ARBA" id="ARBA00022898"/>
    </source>
</evidence>
<comment type="cofactor">
    <cofactor evidence="1">
        <name>pyridoxal 5'-phosphate</name>
        <dbReference type="ChEBI" id="CHEBI:597326"/>
    </cofactor>
</comment>
<dbReference type="Proteomes" id="UP001500298">
    <property type="component" value="Unassembled WGS sequence"/>
</dbReference>
<keyword evidence="6" id="KW-1185">Reference proteome</keyword>
<dbReference type="InterPro" id="IPR015422">
    <property type="entry name" value="PyrdxlP-dep_Trfase_small"/>
</dbReference>
<evidence type="ECO:0000256" key="1">
    <source>
        <dbReference type="ARBA" id="ARBA00001933"/>
    </source>
</evidence>
<dbReference type="Pfam" id="PF01212">
    <property type="entry name" value="Beta_elim_lyase"/>
    <property type="match status" value="1"/>
</dbReference>
<comment type="caution">
    <text evidence="5">The sequence shown here is derived from an EMBL/GenBank/DDBJ whole genome shotgun (WGS) entry which is preliminary data.</text>
</comment>
<sequence>MKGFASDNYSGCSPEIMLAIQQANEHHQPSYGADVFTQQAISIFKEHFGENAEVFFVMNGTGANVTALQAICRPYEAVISSHMAHLNTDECSAPEKLGGFKIKDVYTEDGKLTIEHIKPLLGGRGVHQAVARVITITQSTEIGTLYTQEEIRTLANFAHENGLYLHVDGARIANAAVSLGVSFKEMLVDTGVDVVSFGGTKNGMMMGEAIIFLNPALAENFGFIRKQSMQLLSKMRYVGAQFVAYFKNDLWKKNAAHANQMAQLLANRLREVPAVSITQKVEANGVFAILPREITPALQEVFPFYIWNEETNEARLMLSFDSTEEEVERFVDTINTLLLNR</sequence>
<dbReference type="InterPro" id="IPR015424">
    <property type="entry name" value="PyrdxlP-dep_Trfase"/>
</dbReference>
<feature type="domain" description="Aromatic amino acid beta-eliminating lyase/threonine aldolase" evidence="4">
    <location>
        <begin position="4"/>
        <end position="288"/>
    </location>
</feature>
<reference evidence="6" key="1">
    <citation type="journal article" date="2019" name="Int. J. Syst. Evol. Microbiol.">
        <title>The Global Catalogue of Microorganisms (GCM) 10K type strain sequencing project: providing services to taxonomists for standard genome sequencing and annotation.</title>
        <authorList>
            <consortium name="The Broad Institute Genomics Platform"/>
            <consortium name="The Broad Institute Genome Sequencing Center for Infectious Disease"/>
            <person name="Wu L."/>
            <person name="Ma J."/>
        </authorList>
    </citation>
    <scope>NUCLEOTIDE SEQUENCE [LARGE SCALE GENOMIC DNA]</scope>
    <source>
        <strain evidence="6">JCM 18326</strain>
    </source>
</reference>